<dbReference type="AlphaFoldDB" id="A0A8D7EY58"/>
<evidence type="ECO:0000256" key="1">
    <source>
        <dbReference type="SAM" id="MobiDB-lite"/>
    </source>
</evidence>
<sequence>SCNLLRYLPLPLRLLHRHRRSRSDVGARLRRRCFRPPVHAGGALPLDPPVEVVVPVPEYREAGAEPPHQPGHHRQRHHPQHHPDHRPDRAAPAVRSRGLRVRRRRLLTERKRH</sequence>
<feature type="region of interest" description="Disordered" evidence="1">
    <location>
        <begin position="59"/>
        <end position="113"/>
    </location>
</feature>
<accession>A0A8D7EY58</accession>
<proteinExistence type="predicted"/>
<feature type="non-terminal residue" evidence="2">
    <location>
        <position position="1"/>
    </location>
</feature>
<organism evidence="2">
    <name type="scientific">Musa acuminata subsp. malaccensis</name>
    <name type="common">Wild banana</name>
    <name type="synonym">Musa malaccensis</name>
    <dbReference type="NCBI Taxonomy" id="214687"/>
    <lineage>
        <taxon>Eukaryota</taxon>
        <taxon>Viridiplantae</taxon>
        <taxon>Streptophyta</taxon>
        <taxon>Embryophyta</taxon>
        <taxon>Tracheophyta</taxon>
        <taxon>Spermatophyta</taxon>
        <taxon>Magnoliopsida</taxon>
        <taxon>Liliopsida</taxon>
        <taxon>Zingiberales</taxon>
        <taxon>Musaceae</taxon>
        <taxon>Musa</taxon>
    </lineage>
</organism>
<gene>
    <name evidence="2" type="ORF">GSMUA_93340.1</name>
</gene>
<dbReference type="EMBL" id="HG996472">
    <property type="protein sequence ID" value="CAG1833413.1"/>
    <property type="molecule type" value="Genomic_DNA"/>
</dbReference>
<evidence type="ECO:0000313" key="2">
    <source>
        <dbReference type="EMBL" id="CAG1833413.1"/>
    </source>
</evidence>
<feature type="non-terminal residue" evidence="2">
    <location>
        <position position="113"/>
    </location>
</feature>
<feature type="compositionally biased region" description="Basic residues" evidence="1">
    <location>
        <begin position="70"/>
        <end position="80"/>
    </location>
</feature>
<name>A0A8D7EY58_MUSAM</name>
<protein>
    <submittedName>
        <fullName evidence="2">(wild Malaysian banana) hypothetical protein</fullName>
    </submittedName>
</protein>
<reference evidence="2" key="1">
    <citation type="submission" date="2021-03" db="EMBL/GenBank/DDBJ databases">
        <authorList>
            <consortium name="Genoscope - CEA"/>
            <person name="William W."/>
        </authorList>
    </citation>
    <scope>NUCLEOTIDE SEQUENCE</scope>
    <source>
        <strain evidence="2">Doubled-haploid Pahang</strain>
    </source>
</reference>